<comment type="caution">
    <text evidence="2">The sequence shown here is derived from an EMBL/GenBank/DDBJ whole genome shotgun (WGS) entry which is preliminary data.</text>
</comment>
<evidence type="ECO:0000313" key="3">
    <source>
        <dbReference type="Proteomes" id="UP000791080"/>
    </source>
</evidence>
<comment type="similarity">
    <text evidence="1">Belongs to the short-chain dehydrogenases/reductases (SDR) family.</text>
</comment>
<name>A0ABT1JE01_ACTCY</name>
<keyword evidence="3" id="KW-1185">Reference proteome</keyword>
<dbReference type="PANTHER" id="PTHR42879">
    <property type="entry name" value="3-OXOACYL-(ACYL-CARRIER-PROTEIN) REDUCTASE"/>
    <property type="match status" value="1"/>
</dbReference>
<dbReference type="Proteomes" id="UP000791080">
    <property type="component" value="Unassembled WGS sequence"/>
</dbReference>
<protein>
    <submittedName>
        <fullName evidence="2">3-oxoacyl-[acyl-carrier protein] reductase</fullName>
    </submittedName>
</protein>
<dbReference type="Gene3D" id="3.40.50.720">
    <property type="entry name" value="NAD(P)-binding Rossmann-like Domain"/>
    <property type="match status" value="1"/>
</dbReference>
<dbReference type="InterPro" id="IPR036291">
    <property type="entry name" value="NAD(P)-bd_dom_sf"/>
</dbReference>
<evidence type="ECO:0000313" key="2">
    <source>
        <dbReference type="EMBL" id="MCP2330434.1"/>
    </source>
</evidence>
<organism evidence="2 3">
    <name type="scientific">Actinoalloteichus caeruleus DSM 43889</name>
    <dbReference type="NCBI Taxonomy" id="1120930"/>
    <lineage>
        <taxon>Bacteria</taxon>
        <taxon>Bacillati</taxon>
        <taxon>Actinomycetota</taxon>
        <taxon>Actinomycetes</taxon>
        <taxon>Pseudonocardiales</taxon>
        <taxon>Pseudonocardiaceae</taxon>
        <taxon>Actinoalloteichus</taxon>
        <taxon>Actinoalloteichus cyanogriseus</taxon>
    </lineage>
</organism>
<reference evidence="2 3" key="2">
    <citation type="submission" date="2022-06" db="EMBL/GenBank/DDBJ databases">
        <title>Genomic Encyclopedia of Type Strains, Phase I: the one thousand microbial genomes (KMG-I) project.</title>
        <authorList>
            <person name="Kyrpides N."/>
        </authorList>
    </citation>
    <scope>NUCLEOTIDE SEQUENCE [LARGE SCALE GENOMIC DNA]</scope>
    <source>
        <strain evidence="2 3">DSM 43889</strain>
    </source>
</reference>
<dbReference type="InterPro" id="IPR002347">
    <property type="entry name" value="SDR_fam"/>
</dbReference>
<accession>A0ABT1JE01</accession>
<sequence length="252" mass="26021">MDLGLDRRVALVTGASGAIGHATARTLAREGALVAATWYQAETEARALVETIEQEGGTALAVHLDLTDPASITRAARRIRRDLGAVTVLVANAVSWPPREADTAGALAASFAANTTGTVALVDEALPDMRAAGWGRIVVISTDLVDQPLPGPVAYPAAKAALEGVARVMAAREARHGILTNVVRPGFTLTDRVRSLPDHGQAVIDAEAGRTPTGRLSYPEDIAATVVYLGSAANGHVNGEVVSVSGGRGLTR</sequence>
<dbReference type="InterPro" id="IPR050259">
    <property type="entry name" value="SDR"/>
</dbReference>
<evidence type="ECO:0000256" key="1">
    <source>
        <dbReference type="ARBA" id="ARBA00006484"/>
    </source>
</evidence>
<reference evidence="2 3" key="1">
    <citation type="submission" date="2013-07" db="EMBL/GenBank/DDBJ databases">
        <authorList>
            <consortium name="DOE Joint Genome Institute"/>
            <person name="Reeve W."/>
            <person name="Huntemann M."/>
            <person name="Han J."/>
            <person name="Chen A."/>
            <person name="Kyrpides N."/>
            <person name="Mavromatis K."/>
            <person name="Markowitz V."/>
            <person name="Palaniappan K."/>
            <person name="Ivanova N."/>
            <person name="Schaumberg A."/>
            <person name="Pati A."/>
            <person name="Liolios K."/>
            <person name="Nordberg H.P."/>
            <person name="Cantor M.N."/>
            <person name="Hua S.X."/>
            <person name="Woyke T."/>
        </authorList>
    </citation>
    <scope>NUCLEOTIDE SEQUENCE [LARGE SCALE GENOMIC DNA]</scope>
    <source>
        <strain evidence="2 3">DSM 43889</strain>
    </source>
</reference>
<dbReference type="EMBL" id="AUBJ02000001">
    <property type="protein sequence ID" value="MCP2330434.1"/>
    <property type="molecule type" value="Genomic_DNA"/>
</dbReference>
<gene>
    <name evidence="2" type="ORF">G443_000704</name>
</gene>
<dbReference type="PRINTS" id="PR00081">
    <property type="entry name" value="GDHRDH"/>
</dbReference>
<proteinExistence type="inferred from homology"/>
<dbReference type="RefSeq" id="WP_016697944.1">
    <property type="nucleotide sequence ID" value="NZ_AUBJ02000001.1"/>
</dbReference>
<dbReference type="SUPFAM" id="SSF51735">
    <property type="entry name" value="NAD(P)-binding Rossmann-fold domains"/>
    <property type="match status" value="1"/>
</dbReference>
<dbReference type="Pfam" id="PF13561">
    <property type="entry name" value="adh_short_C2"/>
    <property type="match status" value="1"/>
</dbReference>
<dbReference type="CDD" id="cd05233">
    <property type="entry name" value="SDR_c"/>
    <property type="match status" value="1"/>
</dbReference>